<proteinExistence type="predicted"/>
<evidence type="ECO:0000313" key="2">
    <source>
        <dbReference type="Proteomes" id="UP000516105"/>
    </source>
</evidence>
<organism evidence="1 2">
    <name type="scientific">Sphingomonas sediminicola</name>
    <dbReference type="NCBI Taxonomy" id="386874"/>
    <lineage>
        <taxon>Bacteria</taxon>
        <taxon>Pseudomonadati</taxon>
        <taxon>Pseudomonadota</taxon>
        <taxon>Alphaproteobacteria</taxon>
        <taxon>Sphingomonadales</taxon>
        <taxon>Sphingomonadaceae</taxon>
        <taxon>Sphingomonas</taxon>
    </lineage>
</organism>
<reference evidence="1 2" key="1">
    <citation type="submission" date="2020-08" db="EMBL/GenBank/DDBJ databases">
        <title>Genome sequence of Sphingomonas sediminicola KACC 15039T.</title>
        <authorList>
            <person name="Hyun D.-W."/>
            <person name="Bae J.-W."/>
        </authorList>
    </citation>
    <scope>NUCLEOTIDE SEQUENCE [LARGE SCALE GENOMIC DNA]</scope>
    <source>
        <strain evidence="1 2">KACC 15039</strain>
    </source>
</reference>
<keyword evidence="2" id="KW-1185">Reference proteome</keyword>
<dbReference type="EMBL" id="CP060782">
    <property type="protein sequence ID" value="QNP44921.1"/>
    <property type="molecule type" value="Genomic_DNA"/>
</dbReference>
<protein>
    <submittedName>
        <fullName evidence="1">Uncharacterized protein</fullName>
    </submittedName>
</protein>
<evidence type="ECO:0000313" key="1">
    <source>
        <dbReference type="EMBL" id="QNP44921.1"/>
    </source>
</evidence>
<sequence>MVAYACPALGARRIGVFNRGDRRSRSCAAADRQMGRQLRGCAVHCHAQLRDRDRSVLPDAEGPAVGDTIQLGFIRKGGKLDANQLEGEIVFDEAPPLRTSFLEFGVKSMGQRARFVTLAAKDVASIRQAKTIRVRVREKGIERLGTRFGLGQATGEDAFAVTSMPALLSTLGNCTADLRRIWKVWSEEKGGSELKEGPSANLAQLFNADDYPGLQP</sequence>
<gene>
    <name evidence="1" type="ORF">H9L14_09285</name>
</gene>
<dbReference type="Proteomes" id="UP000516105">
    <property type="component" value="Chromosome"/>
</dbReference>
<name>A0ABX6T4W4_9SPHN</name>
<accession>A0ABX6T4W4</accession>